<evidence type="ECO:0000313" key="2">
    <source>
        <dbReference type="EMBL" id="ROR94022.1"/>
    </source>
</evidence>
<dbReference type="EMBL" id="RKHQ01000001">
    <property type="protein sequence ID" value="ROR97841.1"/>
    <property type="molecule type" value="Genomic_DNA"/>
</dbReference>
<gene>
    <name evidence="3" type="ORF">EDD28_2450</name>
    <name evidence="2" type="ORF">EDD28_3452</name>
</gene>
<evidence type="ECO:0000259" key="1">
    <source>
        <dbReference type="PROSITE" id="PS50943"/>
    </source>
</evidence>
<dbReference type="RefSeq" id="WP_123739821.1">
    <property type="nucleotide sequence ID" value="NZ_RKHQ01000001.1"/>
</dbReference>
<organism evidence="3 4">
    <name type="scientific">Salana multivorans</name>
    <dbReference type="NCBI Taxonomy" id="120377"/>
    <lineage>
        <taxon>Bacteria</taxon>
        <taxon>Bacillati</taxon>
        <taxon>Actinomycetota</taxon>
        <taxon>Actinomycetes</taxon>
        <taxon>Micrococcales</taxon>
        <taxon>Beutenbergiaceae</taxon>
        <taxon>Salana</taxon>
    </lineage>
</organism>
<dbReference type="Gene3D" id="1.10.260.40">
    <property type="entry name" value="lambda repressor-like DNA-binding domains"/>
    <property type="match status" value="1"/>
</dbReference>
<accession>A0A3N2DDI2</accession>
<sequence length="82" mass="8569">MSATLMIRPGLLDRIKRYSGIASDDALAGAIGVSRQTLVSVRDGKQNASAQFIAGVCRAFDMSVGEVATLARSTDDVHTDAA</sequence>
<dbReference type="Proteomes" id="UP000275356">
    <property type="component" value="Unassembled WGS sequence"/>
</dbReference>
<proteinExistence type="predicted"/>
<comment type="caution">
    <text evidence="3">The sequence shown here is derived from an EMBL/GenBank/DDBJ whole genome shotgun (WGS) entry which is preliminary data.</text>
</comment>
<dbReference type="EMBL" id="RKHQ01000002">
    <property type="protein sequence ID" value="ROR94022.1"/>
    <property type="molecule type" value="Genomic_DNA"/>
</dbReference>
<dbReference type="AlphaFoldDB" id="A0A3N2DDI2"/>
<dbReference type="PROSITE" id="PS50943">
    <property type="entry name" value="HTH_CROC1"/>
    <property type="match status" value="1"/>
</dbReference>
<reference evidence="3 4" key="1">
    <citation type="submission" date="2018-11" db="EMBL/GenBank/DDBJ databases">
        <title>Sequencing the genomes of 1000 actinobacteria strains.</title>
        <authorList>
            <person name="Klenk H.-P."/>
        </authorList>
    </citation>
    <scope>NUCLEOTIDE SEQUENCE [LARGE SCALE GENOMIC DNA]</scope>
    <source>
        <strain evidence="3 4">DSM 13521</strain>
    </source>
</reference>
<keyword evidence="3" id="KW-0238">DNA-binding</keyword>
<dbReference type="InterPro" id="IPR010982">
    <property type="entry name" value="Lambda_DNA-bd_dom_sf"/>
</dbReference>
<name>A0A3N2DDI2_9MICO</name>
<protein>
    <submittedName>
        <fullName evidence="3">DNA-binding XRE family transcriptional regulator</fullName>
    </submittedName>
</protein>
<evidence type="ECO:0000313" key="4">
    <source>
        <dbReference type="Proteomes" id="UP000275356"/>
    </source>
</evidence>
<keyword evidence="4" id="KW-1185">Reference proteome</keyword>
<feature type="domain" description="HTH cro/C1-type" evidence="1">
    <location>
        <begin position="26"/>
        <end position="67"/>
    </location>
</feature>
<evidence type="ECO:0000313" key="3">
    <source>
        <dbReference type="EMBL" id="ROR97841.1"/>
    </source>
</evidence>
<dbReference type="SUPFAM" id="SSF47413">
    <property type="entry name" value="lambda repressor-like DNA-binding domains"/>
    <property type="match status" value="1"/>
</dbReference>
<dbReference type="GO" id="GO:0003677">
    <property type="term" value="F:DNA binding"/>
    <property type="evidence" value="ECO:0007669"/>
    <property type="project" value="UniProtKB-KW"/>
</dbReference>
<dbReference type="OrthoDB" id="4412498at2"/>
<dbReference type="InterPro" id="IPR001387">
    <property type="entry name" value="Cro/C1-type_HTH"/>
</dbReference>